<feature type="compositionally biased region" description="Basic and acidic residues" evidence="12">
    <location>
        <begin position="516"/>
        <end position="536"/>
    </location>
</feature>
<comment type="subcellular location">
    <subcellularLocation>
        <location evidence="1">Cytoplasm</location>
        <location evidence="1">Cytoskeleton</location>
        <location evidence="1">Cilium axoneme</location>
    </subcellularLocation>
</comment>
<comment type="similarity">
    <text evidence="2">Belongs to the dynein intermediate chain family.</text>
</comment>
<keyword evidence="5" id="KW-0493">Microtubule</keyword>
<feature type="compositionally biased region" description="Basic and acidic residues" evidence="12">
    <location>
        <begin position="543"/>
        <end position="560"/>
    </location>
</feature>
<dbReference type="PANTHER" id="PTHR12442">
    <property type="entry name" value="DYNEIN INTERMEDIATE CHAIN"/>
    <property type="match status" value="1"/>
</dbReference>
<keyword evidence="9" id="KW-0505">Motor protein</keyword>
<protein>
    <submittedName>
        <fullName evidence="13">Uncharacterized protein</fullName>
    </submittedName>
</protein>
<name>A0ABN9PXU9_9DINO</name>
<keyword evidence="6" id="KW-0677">Repeat</keyword>
<feature type="compositionally biased region" description="Pro residues" evidence="12">
    <location>
        <begin position="610"/>
        <end position="619"/>
    </location>
</feature>
<dbReference type="EMBL" id="CAUYUJ010001892">
    <property type="protein sequence ID" value="CAK0798140.1"/>
    <property type="molecule type" value="Genomic_DNA"/>
</dbReference>
<evidence type="ECO:0000256" key="8">
    <source>
        <dbReference type="ARBA" id="ARBA00023069"/>
    </source>
</evidence>
<dbReference type="Proteomes" id="UP001189429">
    <property type="component" value="Unassembled WGS sequence"/>
</dbReference>
<evidence type="ECO:0000256" key="4">
    <source>
        <dbReference type="ARBA" id="ARBA00022574"/>
    </source>
</evidence>
<dbReference type="Gene3D" id="2.130.10.10">
    <property type="entry name" value="YVTN repeat-like/Quinoprotein amine dehydrogenase"/>
    <property type="match status" value="1"/>
</dbReference>
<keyword evidence="11" id="KW-0966">Cell projection</keyword>
<keyword evidence="7" id="KW-0243">Dynein</keyword>
<evidence type="ECO:0000256" key="10">
    <source>
        <dbReference type="ARBA" id="ARBA00023212"/>
    </source>
</evidence>
<evidence type="ECO:0000256" key="12">
    <source>
        <dbReference type="SAM" id="MobiDB-lite"/>
    </source>
</evidence>
<reference evidence="13" key="1">
    <citation type="submission" date="2023-10" db="EMBL/GenBank/DDBJ databases">
        <authorList>
            <person name="Chen Y."/>
            <person name="Shah S."/>
            <person name="Dougan E. K."/>
            <person name="Thang M."/>
            <person name="Chan C."/>
        </authorList>
    </citation>
    <scope>NUCLEOTIDE SEQUENCE [LARGE SCALE GENOMIC DNA]</scope>
</reference>
<keyword evidence="10" id="KW-0206">Cytoskeleton</keyword>
<evidence type="ECO:0000256" key="11">
    <source>
        <dbReference type="ARBA" id="ARBA00023273"/>
    </source>
</evidence>
<dbReference type="InterPro" id="IPR050687">
    <property type="entry name" value="Dynein_IC"/>
</dbReference>
<keyword evidence="14" id="KW-1185">Reference proteome</keyword>
<evidence type="ECO:0000256" key="7">
    <source>
        <dbReference type="ARBA" id="ARBA00023017"/>
    </source>
</evidence>
<evidence type="ECO:0000256" key="5">
    <source>
        <dbReference type="ARBA" id="ARBA00022701"/>
    </source>
</evidence>
<keyword evidence="8" id="KW-0969">Cilium</keyword>
<comment type="caution">
    <text evidence="13">The sequence shown here is derived from an EMBL/GenBank/DDBJ whole genome shotgun (WGS) entry which is preliminary data.</text>
</comment>
<keyword evidence="4" id="KW-0853">WD repeat</keyword>
<dbReference type="InterPro" id="IPR015943">
    <property type="entry name" value="WD40/YVTN_repeat-like_dom_sf"/>
</dbReference>
<organism evidence="13 14">
    <name type="scientific">Prorocentrum cordatum</name>
    <dbReference type="NCBI Taxonomy" id="2364126"/>
    <lineage>
        <taxon>Eukaryota</taxon>
        <taxon>Sar</taxon>
        <taxon>Alveolata</taxon>
        <taxon>Dinophyceae</taxon>
        <taxon>Prorocentrales</taxon>
        <taxon>Prorocentraceae</taxon>
        <taxon>Prorocentrum</taxon>
    </lineage>
</organism>
<gene>
    <name evidence="13" type="ORF">PCOR1329_LOCUS7011</name>
</gene>
<dbReference type="SUPFAM" id="SSF50978">
    <property type="entry name" value="WD40 repeat-like"/>
    <property type="match status" value="1"/>
</dbReference>
<feature type="region of interest" description="Disordered" evidence="12">
    <location>
        <begin position="511"/>
        <end position="621"/>
    </location>
</feature>
<accession>A0ABN9PXU9</accession>
<evidence type="ECO:0000313" key="13">
    <source>
        <dbReference type="EMBL" id="CAK0798140.1"/>
    </source>
</evidence>
<keyword evidence="3" id="KW-0963">Cytoplasm</keyword>
<proteinExistence type="inferred from homology"/>
<evidence type="ECO:0000313" key="14">
    <source>
        <dbReference type="Proteomes" id="UP001189429"/>
    </source>
</evidence>
<dbReference type="PANTHER" id="PTHR12442:SF7">
    <property type="entry name" value="DYNEIN AXONEMAL INTERMEDIATE CHAIN 2"/>
    <property type="match status" value="1"/>
</dbReference>
<evidence type="ECO:0000256" key="6">
    <source>
        <dbReference type="ARBA" id="ARBA00022737"/>
    </source>
</evidence>
<sequence>MNEYEYIYMKKRKEFGRYCQFEDVDAQVHAQIDSNPASGNLYIERTIINAVLDNIPELSEHSVNTARVQMQNQIMLHVEGGWPKEVDYLEAQDTLKFKKRLEKNPSYIQSVRDLTKRATECLEQNNTIDLFEVYFESQEPEHQPEAVTMKTTALFKDPAEEPRNITKICWNPEGPSKFIGSYSILKFQRMTDDMAMASFVWDVNERNVPLTELRTTSPLVCTQYNSKQPDLVVGGCYNASLYGLLHYYDLRKGPVPVAKSAVEATHYDPIYDVVWLQSKTGSDCASVSSDGRLLFWDVRNLSVTSDECVLTDGDKEDPKSSGGVSLEWMQEAGPSKFLVGTEQGTVISCSKKPKKNVEVSLWYGHEEKGGYGKHFGPIYSVKRNPFHVKYFMTVGDWCAKLWMEELKGPMLQTPYHDAYLSAASWSPTRPGVFFLCRQDGWLDAWDYYYRMNEVSLSHKVSESQLTSMRTCRAGVRWWPWGTPRAPSRCWSSALASSTRCRTRRTSSASCWSARRRGGEKLGDHQEAGRRDEEGHHGQGGPWQHDHGQGRVRDARKEFLRRGGTARTWAPSSPGRGTRAPASEGGGTLAVRTWARAARPQSGRARIGFPDSPPSPPVLPPFLALPHHPPPCLTHSDALSASRKWTRRGCCRKRGNA</sequence>
<evidence type="ECO:0000256" key="2">
    <source>
        <dbReference type="ARBA" id="ARBA00011059"/>
    </source>
</evidence>
<evidence type="ECO:0000256" key="9">
    <source>
        <dbReference type="ARBA" id="ARBA00023175"/>
    </source>
</evidence>
<dbReference type="InterPro" id="IPR036322">
    <property type="entry name" value="WD40_repeat_dom_sf"/>
</dbReference>
<evidence type="ECO:0000256" key="1">
    <source>
        <dbReference type="ARBA" id="ARBA00004430"/>
    </source>
</evidence>
<evidence type="ECO:0000256" key="3">
    <source>
        <dbReference type="ARBA" id="ARBA00022490"/>
    </source>
</evidence>